<organism evidence="4">
    <name type="scientific">Aplanochytrium stocchinoi</name>
    <dbReference type="NCBI Taxonomy" id="215587"/>
    <lineage>
        <taxon>Eukaryota</taxon>
        <taxon>Sar</taxon>
        <taxon>Stramenopiles</taxon>
        <taxon>Bigyra</taxon>
        <taxon>Labyrinthulomycetes</taxon>
        <taxon>Thraustochytrida</taxon>
        <taxon>Thraustochytriidae</taxon>
        <taxon>Aplanochytrium</taxon>
    </lineage>
</organism>
<accession>A0A7S3PFX3</accession>
<feature type="domain" description="HTH myb-type" evidence="3">
    <location>
        <begin position="184"/>
        <end position="238"/>
    </location>
</feature>
<dbReference type="PROSITE" id="PS51294">
    <property type="entry name" value="HTH_MYB"/>
    <property type="match status" value="1"/>
</dbReference>
<dbReference type="AlphaFoldDB" id="A0A7S3PFX3"/>
<dbReference type="SUPFAM" id="SSF46689">
    <property type="entry name" value="Homeodomain-like"/>
    <property type="match status" value="1"/>
</dbReference>
<protein>
    <recommendedName>
        <fullName evidence="5">Myb-like domain-containing protein</fullName>
    </recommendedName>
</protein>
<dbReference type="GO" id="GO:0000981">
    <property type="term" value="F:DNA-binding transcription factor activity, RNA polymerase II-specific"/>
    <property type="evidence" value="ECO:0007669"/>
    <property type="project" value="TreeGrafter"/>
</dbReference>
<reference evidence="4" key="1">
    <citation type="submission" date="2021-01" db="EMBL/GenBank/DDBJ databases">
        <authorList>
            <person name="Corre E."/>
            <person name="Pelletier E."/>
            <person name="Niang G."/>
            <person name="Scheremetjew M."/>
            <person name="Finn R."/>
            <person name="Kale V."/>
            <person name="Holt S."/>
            <person name="Cochrane G."/>
            <person name="Meng A."/>
            <person name="Brown T."/>
            <person name="Cohen L."/>
        </authorList>
    </citation>
    <scope>NUCLEOTIDE SEQUENCE</scope>
    <source>
        <strain evidence="4">GSBS06</strain>
    </source>
</reference>
<name>A0A7S3PFX3_9STRA</name>
<gene>
    <name evidence="4" type="ORF">ASTO00021_LOCUS4395</name>
</gene>
<dbReference type="Gene3D" id="1.10.10.60">
    <property type="entry name" value="Homeodomain-like"/>
    <property type="match status" value="2"/>
</dbReference>
<feature type="domain" description="Myb-like" evidence="2">
    <location>
        <begin position="135"/>
        <end position="183"/>
    </location>
</feature>
<dbReference type="CDD" id="cd00167">
    <property type="entry name" value="SANT"/>
    <property type="match status" value="2"/>
</dbReference>
<evidence type="ECO:0000256" key="1">
    <source>
        <dbReference type="SAM" id="MobiDB-lite"/>
    </source>
</evidence>
<dbReference type="GO" id="GO:0000978">
    <property type="term" value="F:RNA polymerase II cis-regulatory region sequence-specific DNA binding"/>
    <property type="evidence" value="ECO:0007669"/>
    <property type="project" value="TreeGrafter"/>
</dbReference>
<dbReference type="PROSITE" id="PS50090">
    <property type="entry name" value="MYB_LIKE"/>
    <property type="match status" value="2"/>
</dbReference>
<dbReference type="InterPro" id="IPR050560">
    <property type="entry name" value="MYB_TF"/>
</dbReference>
<evidence type="ECO:0000259" key="3">
    <source>
        <dbReference type="PROSITE" id="PS51294"/>
    </source>
</evidence>
<dbReference type="GO" id="GO:0005634">
    <property type="term" value="C:nucleus"/>
    <property type="evidence" value="ECO:0007669"/>
    <property type="project" value="TreeGrafter"/>
</dbReference>
<sequence length="336" mass="38861">MLVYSHTMSELNDEASELFFGSSSGEGKQVSKKRPYSGQVNMRDHNMGFSKKRITADQYARQAHAEQLYLDYANMNFAERPTPTPLPYDHRLNPYQALERQTVAPHSHYNIYDHLPPVHDIIGRIHHVDKSQGRKWTPEEDDILRKGVEFFAKQKKQIDFNSIIANLPSRSVKQAKERWGNCLNPEITKGEWTNDEIKELLTLIAEHGPQWTVIQRNLVSRSMHCIKSKGRKLLGESLNKRARKLVGAKPVNKYWTEEEQKNLLKFHTIYHYDFEQICLELAKQGFCRPPAQVDRQLLATCPCKSCKTRKNALTDADESLKILWTKAKATALLMKM</sequence>
<evidence type="ECO:0000259" key="2">
    <source>
        <dbReference type="PROSITE" id="PS50090"/>
    </source>
</evidence>
<feature type="region of interest" description="Disordered" evidence="1">
    <location>
        <begin position="20"/>
        <end position="44"/>
    </location>
</feature>
<evidence type="ECO:0000313" key="4">
    <source>
        <dbReference type="EMBL" id="CAE0434084.1"/>
    </source>
</evidence>
<dbReference type="InterPro" id="IPR017930">
    <property type="entry name" value="Myb_dom"/>
</dbReference>
<feature type="domain" description="Myb-like" evidence="2">
    <location>
        <begin position="184"/>
        <end position="234"/>
    </location>
</feature>
<evidence type="ECO:0008006" key="5">
    <source>
        <dbReference type="Google" id="ProtNLM"/>
    </source>
</evidence>
<dbReference type="PANTHER" id="PTHR45614">
    <property type="entry name" value="MYB PROTEIN-RELATED"/>
    <property type="match status" value="1"/>
</dbReference>
<dbReference type="InterPro" id="IPR001005">
    <property type="entry name" value="SANT/Myb"/>
</dbReference>
<dbReference type="SMART" id="SM00717">
    <property type="entry name" value="SANT"/>
    <property type="match status" value="3"/>
</dbReference>
<dbReference type="EMBL" id="HBIN01006037">
    <property type="protein sequence ID" value="CAE0434084.1"/>
    <property type="molecule type" value="Transcribed_RNA"/>
</dbReference>
<dbReference type="InterPro" id="IPR009057">
    <property type="entry name" value="Homeodomain-like_sf"/>
</dbReference>
<dbReference type="Pfam" id="PF13921">
    <property type="entry name" value="Myb_DNA-bind_6"/>
    <property type="match status" value="1"/>
</dbReference>
<proteinExistence type="predicted"/>